<comment type="caution">
    <text evidence="1">The sequence shown here is derived from an EMBL/GenBank/DDBJ whole genome shotgun (WGS) entry which is preliminary data.</text>
</comment>
<sequence length="135" mass="15896">MAIHNRLNTKLPTLPSHFKIRTTISLPLSLSLSRRDLDLKTTIRRRLWLSGWSTLWRLSQHHARSSCYSILPYSPCSISPTHDDHIRIQASGSLLMFTYEFCNCLYRVRLLVMILIVSFRHSNTYNYCLFVCFFI</sequence>
<dbReference type="EMBL" id="MNCJ02000322">
    <property type="protein sequence ID" value="KAF5799403.1"/>
    <property type="molecule type" value="Genomic_DNA"/>
</dbReference>
<protein>
    <submittedName>
        <fullName evidence="1">Uncharacterized protein</fullName>
    </submittedName>
</protein>
<evidence type="ECO:0000313" key="2">
    <source>
        <dbReference type="Proteomes" id="UP000215914"/>
    </source>
</evidence>
<accession>A0A9K3NH80</accession>
<dbReference type="Proteomes" id="UP000215914">
    <property type="component" value="Unassembled WGS sequence"/>
</dbReference>
<reference evidence="1" key="2">
    <citation type="submission" date="2020-06" db="EMBL/GenBank/DDBJ databases">
        <title>Helianthus annuus Genome sequencing and assembly Release 2.</title>
        <authorList>
            <person name="Gouzy J."/>
            <person name="Langlade N."/>
            <person name="Munos S."/>
        </authorList>
    </citation>
    <scope>NUCLEOTIDE SEQUENCE</scope>
    <source>
        <tissue evidence="1">Leaves</tissue>
    </source>
</reference>
<gene>
    <name evidence="1" type="ORF">HanXRQr2_Chr07g0304161</name>
</gene>
<reference evidence="1" key="1">
    <citation type="journal article" date="2017" name="Nature">
        <title>The sunflower genome provides insights into oil metabolism, flowering and Asterid evolution.</title>
        <authorList>
            <person name="Badouin H."/>
            <person name="Gouzy J."/>
            <person name="Grassa C.J."/>
            <person name="Murat F."/>
            <person name="Staton S.E."/>
            <person name="Cottret L."/>
            <person name="Lelandais-Briere C."/>
            <person name="Owens G.L."/>
            <person name="Carrere S."/>
            <person name="Mayjonade B."/>
            <person name="Legrand L."/>
            <person name="Gill N."/>
            <person name="Kane N.C."/>
            <person name="Bowers J.E."/>
            <person name="Hubner S."/>
            <person name="Bellec A."/>
            <person name="Berard A."/>
            <person name="Berges H."/>
            <person name="Blanchet N."/>
            <person name="Boniface M.C."/>
            <person name="Brunel D."/>
            <person name="Catrice O."/>
            <person name="Chaidir N."/>
            <person name="Claudel C."/>
            <person name="Donnadieu C."/>
            <person name="Faraut T."/>
            <person name="Fievet G."/>
            <person name="Helmstetter N."/>
            <person name="King M."/>
            <person name="Knapp S.J."/>
            <person name="Lai Z."/>
            <person name="Le Paslier M.C."/>
            <person name="Lippi Y."/>
            <person name="Lorenzon L."/>
            <person name="Mandel J.R."/>
            <person name="Marage G."/>
            <person name="Marchand G."/>
            <person name="Marquand E."/>
            <person name="Bret-Mestries E."/>
            <person name="Morien E."/>
            <person name="Nambeesan S."/>
            <person name="Nguyen T."/>
            <person name="Pegot-Espagnet P."/>
            <person name="Pouilly N."/>
            <person name="Raftis F."/>
            <person name="Sallet E."/>
            <person name="Schiex T."/>
            <person name="Thomas J."/>
            <person name="Vandecasteele C."/>
            <person name="Vares D."/>
            <person name="Vear F."/>
            <person name="Vautrin S."/>
            <person name="Crespi M."/>
            <person name="Mangin B."/>
            <person name="Burke J.M."/>
            <person name="Salse J."/>
            <person name="Munos S."/>
            <person name="Vincourt P."/>
            <person name="Rieseberg L.H."/>
            <person name="Langlade N.B."/>
        </authorList>
    </citation>
    <scope>NUCLEOTIDE SEQUENCE</scope>
    <source>
        <tissue evidence="1">Leaves</tissue>
    </source>
</reference>
<organism evidence="1 2">
    <name type="scientific">Helianthus annuus</name>
    <name type="common">Common sunflower</name>
    <dbReference type="NCBI Taxonomy" id="4232"/>
    <lineage>
        <taxon>Eukaryota</taxon>
        <taxon>Viridiplantae</taxon>
        <taxon>Streptophyta</taxon>
        <taxon>Embryophyta</taxon>
        <taxon>Tracheophyta</taxon>
        <taxon>Spermatophyta</taxon>
        <taxon>Magnoliopsida</taxon>
        <taxon>eudicotyledons</taxon>
        <taxon>Gunneridae</taxon>
        <taxon>Pentapetalae</taxon>
        <taxon>asterids</taxon>
        <taxon>campanulids</taxon>
        <taxon>Asterales</taxon>
        <taxon>Asteraceae</taxon>
        <taxon>Asteroideae</taxon>
        <taxon>Heliantheae alliance</taxon>
        <taxon>Heliantheae</taxon>
        <taxon>Helianthus</taxon>
    </lineage>
</organism>
<proteinExistence type="predicted"/>
<keyword evidence="2" id="KW-1185">Reference proteome</keyword>
<evidence type="ECO:0000313" key="1">
    <source>
        <dbReference type="EMBL" id="KAF5799403.1"/>
    </source>
</evidence>
<dbReference type="AlphaFoldDB" id="A0A9K3NH80"/>
<dbReference type="Gramene" id="mRNA:HanXRQr2_Chr07g0304161">
    <property type="protein sequence ID" value="CDS:HanXRQr2_Chr07g0304161.1"/>
    <property type="gene ID" value="HanXRQr2_Chr07g0304161"/>
</dbReference>
<name>A0A9K3NH80_HELAN</name>